<accession>A0A828PHB2</accession>
<feature type="active site" description="Proton acceptor" evidence="4">
    <location>
        <position position="158"/>
    </location>
</feature>
<dbReference type="InterPro" id="IPR037483">
    <property type="entry name" value="YjjU-like"/>
</dbReference>
<sequence>MKIGLVLEGGAMRGMFTAGVLDVFLDENIHIDGAVTVSAGALFGINYPAKQRGRVLRYNLKYLNDKRYMGLHSLLTTGNIVNRDFAFYELPFTLDPFDQETFAQSQFDFWVTLTNVESGEAEYVKIRDAFTQMEALRATSAMPMVSKMVEIDGKKYLDGGIADSIPLQKCIELGYDKIIVILTRPLDYRKKPSSTALFKWFYRKYPKLIERWQNRYAEYNQAVEQVIKLQEQQKIFVIRPSQTLAISRLEKDPNKVKAMYDLGVNDAMQLMPSLKRFLSEESK</sequence>
<dbReference type="GO" id="GO:0016042">
    <property type="term" value="P:lipid catabolic process"/>
    <property type="evidence" value="ECO:0007669"/>
    <property type="project" value="UniProtKB-UniRule"/>
</dbReference>
<proteinExistence type="predicted"/>
<dbReference type="PROSITE" id="PS51635">
    <property type="entry name" value="PNPLA"/>
    <property type="match status" value="1"/>
</dbReference>
<name>A0A828PHB2_ACTPL</name>
<dbReference type="EMBL" id="ADOG01000041">
    <property type="protein sequence ID" value="EFM90968.1"/>
    <property type="molecule type" value="Genomic_DNA"/>
</dbReference>
<dbReference type="InterPro" id="IPR045943">
    <property type="entry name" value="DUF6363"/>
</dbReference>
<gene>
    <name evidence="6" type="ORF">appser6_21780</name>
</gene>
<dbReference type="Gene3D" id="3.40.1090.10">
    <property type="entry name" value="Cytosolic phospholipase A2 catalytic domain"/>
    <property type="match status" value="2"/>
</dbReference>
<dbReference type="PANTHER" id="PTHR14226:SF25">
    <property type="entry name" value="PHOSPHOESTERASE"/>
    <property type="match status" value="1"/>
</dbReference>
<organism evidence="6 7">
    <name type="scientific">Actinobacillus pleuropneumoniae serovar 6 str. Femo</name>
    <dbReference type="NCBI Taxonomy" id="754256"/>
    <lineage>
        <taxon>Bacteria</taxon>
        <taxon>Pseudomonadati</taxon>
        <taxon>Pseudomonadota</taxon>
        <taxon>Gammaproteobacteria</taxon>
        <taxon>Pasteurellales</taxon>
        <taxon>Pasteurellaceae</taxon>
        <taxon>Actinobacillus</taxon>
    </lineage>
</organism>
<dbReference type="RefSeq" id="WP_005609425.1">
    <property type="nucleotide sequence ID" value="NZ_ADOG01000041.1"/>
</dbReference>
<keyword evidence="3 4" id="KW-0443">Lipid metabolism</keyword>
<comment type="caution">
    <text evidence="4">Lacks conserved residue(s) required for the propagation of feature annotation.</text>
</comment>
<keyword evidence="2 4" id="KW-0442">Lipid degradation</keyword>
<dbReference type="Proteomes" id="UP000005341">
    <property type="component" value="Unassembled WGS sequence"/>
</dbReference>
<dbReference type="InterPro" id="IPR002641">
    <property type="entry name" value="PNPLA_dom"/>
</dbReference>
<dbReference type="CDD" id="cd07208">
    <property type="entry name" value="Pat_hypo_Ecoli_yjju_like"/>
    <property type="match status" value="1"/>
</dbReference>
<dbReference type="AlphaFoldDB" id="A0A828PHB2"/>
<feature type="short sequence motif" description="DGA/G" evidence="4">
    <location>
        <begin position="158"/>
        <end position="160"/>
    </location>
</feature>
<dbReference type="PANTHER" id="PTHR14226">
    <property type="entry name" value="NEUROPATHY TARGET ESTERASE/SWISS CHEESE D.MELANOGASTER"/>
    <property type="match status" value="1"/>
</dbReference>
<evidence type="ECO:0000256" key="1">
    <source>
        <dbReference type="ARBA" id="ARBA00022801"/>
    </source>
</evidence>
<evidence type="ECO:0000256" key="3">
    <source>
        <dbReference type="ARBA" id="ARBA00023098"/>
    </source>
</evidence>
<feature type="domain" description="PNPLA" evidence="5">
    <location>
        <begin position="5"/>
        <end position="171"/>
    </location>
</feature>
<keyword evidence="1 4" id="KW-0378">Hydrolase</keyword>
<evidence type="ECO:0000313" key="7">
    <source>
        <dbReference type="Proteomes" id="UP000005341"/>
    </source>
</evidence>
<dbReference type="InterPro" id="IPR016035">
    <property type="entry name" value="Acyl_Trfase/lysoPLipase"/>
</dbReference>
<protein>
    <submittedName>
        <fullName evidence="6">Patatin</fullName>
    </submittedName>
</protein>
<dbReference type="Pfam" id="PF19890">
    <property type="entry name" value="DUF6363"/>
    <property type="match status" value="1"/>
</dbReference>
<evidence type="ECO:0000256" key="4">
    <source>
        <dbReference type="PROSITE-ProRule" id="PRU01161"/>
    </source>
</evidence>
<comment type="caution">
    <text evidence="6">The sequence shown here is derived from an EMBL/GenBank/DDBJ whole genome shotgun (WGS) entry which is preliminary data.</text>
</comment>
<dbReference type="SUPFAM" id="SSF52151">
    <property type="entry name" value="FabD/lysophospholipase-like"/>
    <property type="match status" value="1"/>
</dbReference>
<evidence type="ECO:0000259" key="5">
    <source>
        <dbReference type="PROSITE" id="PS51635"/>
    </source>
</evidence>
<dbReference type="Pfam" id="PF01734">
    <property type="entry name" value="Patatin"/>
    <property type="match status" value="1"/>
</dbReference>
<feature type="active site" description="Nucleophile" evidence="4">
    <location>
        <position position="38"/>
    </location>
</feature>
<dbReference type="GO" id="GO:0016787">
    <property type="term" value="F:hydrolase activity"/>
    <property type="evidence" value="ECO:0007669"/>
    <property type="project" value="UniProtKB-UniRule"/>
</dbReference>
<dbReference type="InterPro" id="IPR050301">
    <property type="entry name" value="NTE"/>
</dbReference>
<evidence type="ECO:0000256" key="2">
    <source>
        <dbReference type="ARBA" id="ARBA00022963"/>
    </source>
</evidence>
<reference evidence="6 7" key="1">
    <citation type="journal article" date="2010" name="J. Bacteriol.">
        <title>Comparative genomic characterization of Actinobacillus pleuropneumoniae.</title>
        <authorList>
            <person name="Xu Z."/>
            <person name="Chen X."/>
            <person name="Li L."/>
            <person name="Li T."/>
            <person name="Wang S."/>
            <person name="Chen H."/>
            <person name="Zhou R."/>
        </authorList>
    </citation>
    <scope>NUCLEOTIDE SEQUENCE [LARGE SCALE GENOMIC DNA]</scope>
    <source>
        <strain evidence="6 7">Femo</strain>
    </source>
</reference>
<evidence type="ECO:0000313" key="6">
    <source>
        <dbReference type="EMBL" id="EFM90968.1"/>
    </source>
</evidence>